<dbReference type="SUPFAM" id="SSF53067">
    <property type="entry name" value="Actin-like ATPase domain"/>
    <property type="match status" value="2"/>
</dbReference>
<evidence type="ECO:0000256" key="2">
    <source>
        <dbReference type="ARBA" id="ARBA00022618"/>
    </source>
</evidence>
<dbReference type="NCBIfam" id="TIGR01174">
    <property type="entry name" value="ftsA"/>
    <property type="match status" value="1"/>
</dbReference>
<accession>A0A0P1LSP9</accession>
<evidence type="ECO:0000313" key="11">
    <source>
        <dbReference type="Proteomes" id="UP000182200"/>
    </source>
</evidence>
<evidence type="ECO:0000313" key="9">
    <source>
        <dbReference type="EMBL" id="CUU04628.1"/>
    </source>
</evidence>
<dbReference type="PIRSF" id="PIRSF003101">
    <property type="entry name" value="FtsA"/>
    <property type="match status" value="1"/>
</dbReference>
<evidence type="ECO:0000313" key="10">
    <source>
        <dbReference type="Proteomes" id="UP000182011"/>
    </source>
</evidence>
<keyword evidence="1 5" id="KW-1003">Cell membrane</keyword>
<accession>A0A0S4N057</accession>
<sequence>MTYIVGLDIGTSKVCALVASLEENGNIHILGLAKSPTHGLVHGGIVNIERTAEAIRGVINMVENQSGERIKKVVVGVAGEDISGISSISVVTTRAPNHVITEGDVTRLIEDAKNIRYPSNKVILHTLPQEFKVDGVEGIKDPVGMVGIRVEATVHIVMAPVSLIENFRRTVGKARLEVEEFVFQPLASAYSVLEPEEMEIGVALIDIGAGTTDVAIFEDGIIRYSGSLQMAGEQITKDIRKAFGIQRELAEKLKVTEGYAYIDAITEDKSIIVHGIGGREPFEITRSMLCRVIQPRVEEIFENLYVNHLKNQGFTRRNIPAGIVLTGGTALLKGIVELVSEKFELPARIGIPTGFAGGLVNEVQNPIYSTVAGLVLYRAENIKKGEAVKSSNVKGLVMKLKEFFKGIFS</sequence>
<dbReference type="Pfam" id="PF14450">
    <property type="entry name" value="FtsA"/>
    <property type="match status" value="1"/>
</dbReference>
<dbReference type="InterPro" id="IPR050696">
    <property type="entry name" value="FtsA/MreB"/>
</dbReference>
<comment type="function">
    <text evidence="5 6">Cell division protein that is involved in the assembly of the Z ring. May serve as a membrane anchor for the Z ring.</text>
</comment>
<evidence type="ECO:0000256" key="5">
    <source>
        <dbReference type="HAMAP-Rule" id="MF_02033"/>
    </source>
</evidence>
<evidence type="ECO:0000256" key="3">
    <source>
        <dbReference type="ARBA" id="ARBA00023136"/>
    </source>
</evidence>
<keyword evidence="4 5" id="KW-0131">Cell cycle</keyword>
<dbReference type="PANTHER" id="PTHR32432:SF4">
    <property type="entry name" value="CELL DIVISION PROTEIN FTSA"/>
    <property type="match status" value="1"/>
</dbReference>
<dbReference type="Proteomes" id="UP000182200">
    <property type="component" value="Unassembled WGS sequence"/>
</dbReference>
<accession>A0A0N7MTG8</accession>
<evidence type="ECO:0000256" key="1">
    <source>
        <dbReference type="ARBA" id="ARBA00022475"/>
    </source>
</evidence>
<reference evidence="9 10" key="1">
    <citation type="submission" date="2015-11" db="EMBL/GenBank/DDBJ databases">
        <authorList>
            <person name="Zhang Y."/>
            <person name="Guo Z."/>
        </authorList>
    </citation>
    <scope>NUCLEOTIDE SEQUENCE [LARGE SCALE GENOMIC DNA]</scope>
    <source>
        <strain evidence="9">JGI-4</strain>
    </source>
</reference>
<accession>A0A0P1LA33</accession>
<dbReference type="EMBL" id="CZVI01000001">
    <property type="protein sequence ID" value="CUS78110.1"/>
    <property type="molecule type" value="Genomic_DNA"/>
</dbReference>
<dbReference type="CDD" id="cd24048">
    <property type="entry name" value="ASKHA_NBD_FtsA"/>
    <property type="match status" value="1"/>
</dbReference>
<dbReference type="AlphaFoldDB" id="A0A0N7MNP5"/>
<dbReference type="InterPro" id="IPR020823">
    <property type="entry name" value="Cell_div_FtsA"/>
</dbReference>
<accession>A0A0P1MBG2</accession>
<dbReference type="PANTHER" id="PTHR32432">
    <property type="entry name" value="CELL DIVISION PROTEIN FTSA-RELATED"/>
    <property type="match status" value="1"/>
</dbReference>
<dbReference type="Gene3D" id="3.30.420.40">
    <property type="match status" value="2"/>
</dbReference>
<keyword evidence="2 5" id="KW-0132">Cell division</keyword>
<dbReference type="Proteomes" id="UP000182011">
    <property type="component" value="Unassembled WGS sequence"/>
</dbReference>
<accession>A0A0P1P225</accession>
<dbReference type="InterPro" id="IPR043129">
    <property type="entry name" value="ATPase_NBD"/>
</dbReference>
<dbReference type="GO" id="GO:0043093">
    <property type="term" value="P:FtsZ-dependent cytokinesis"/>
    <property type="evidence" value="ECO:0007669"/>
    <property type="project" value="UniProtKB-UniRule"/>
</dbReference>
<keyword evidence="11" id="KW-1185">Reference proteome</keyword>
<protein>
    <recommendedName>
        <fullName evidence="5 6">Cell division protein FtsA</fullName>
    </recommendedName>
</protein>
<accession>A0A0N7MNP5</accession>
<gene>
    <name evidence="5" type="primary">ftsA</name>
    <name evidence="9" type="ORF">JGI4_01070</name>
    <name evidence="8" type="ORF">JGI8_00199</name>
</gene>
<name>A0A0N7MNP5_9BACT</name>
<accession>A0A0P1MA11</accession>
<dbReference type="GO" id="GO:0032153">
    <property type="term" value="C:cell division site"/>
    <property type="evidence" value="ECO:0007669"/>
    <property type="project" value="UniProtKB-UniRule"/>
</dbReference>
<comment type="subcellular location">
    <subcellularLocation>
        <location evidence="5">Cell membrane</location>
        <topology evidence="5">Peripheral membrane protein</topology>
        <orientation evidence="5">Cytoplasmic side</orientation>
    </subcellularLocation>
    <text evidence="5">Localizes to the Z ring in an FtsZ-dependent manner. Targeted to the membrane through a conserved C-terminal amphipathic helix.</text>
</comment>
<dbReference type="HAMAP" id="MF_02033">
    <property type="entry name" value="FtsA"/>
    <property type="match status" value="1"/>
</dbReference>
<dbReference type="Pfam" id="PF02491">
    <property type="entry name" value="SHS2_FTSA"/>
    <property type="match status" value="1"/>
</dbReference>
<keyword evidence="3 5" id="KW-0472">Membrane</keyword>
<dbReference type="OrthoDB" id="9768127at2"/>
<organism evidence="9 10">
    <name type="scientific">Candidatus Kryptonium thompsonii</name>
    <dbReference type="NCBI Taxonomy" id="1633631"/>
    <lineage>
        <taxon>Bacteria</taxon>
        <taxon>Pseudomonadati</taxon>
        <taxon>Candidatus Kryptoniota</taxon>
        <taxon>Candidatus Kryptonium</taxon>
    </lineage>
</organism>
<accession>A0A0P1MWH5</accession>
<dbReference type="GO" id="GO:0009898">
    <property type="term" value="C:cytoplasmic side of plasma membrane"/>
    <property type="evidence" value="ECO:0007669"/>
    <property type="project" value="UniProtKB-UniRule"/>
</dbReference>
<feature type="domain" description="SHS2" evidence="7">
    <location>
        <begin position="4"/>
        <end position="192"/>
    </location>
</feature>
<dbReference type="EMBL" id="FAOP01000004">
    <property type="protein sequence ID" value="CUU04628.1"/>
    <property type="molecule type" value="Genomic_DNA"/>
</dbReference>
<evidence type="ECO:0000313" key="8">
    <source>
        <dbReference type="EMBL" id="CUS78110.1"/>
    </source>
</evidence>
<dbReference type="SMART" id="SM00842">
    <property type="entry name" value="FtsA"/>
    <property type="match status" value="1"/>
</dbReference>
<reference evidence="8 11" key="2">
    <citation type="submission" date="2015-11" db="EMBL/GenBank/DDBJ databases">
        <authorList>
            <person name="Varghese N."/>
        </authorList>
    </citation>
    <scope>NUCLEOTIDE SEQUENCE [LARGE SCALE GENOMIC DNA]</scope>
    <source>
        <strain evidence="8 11">JGI-8</strain>
    </source>
</reference>
<dbReference type="InterPro" id="IPR003494">
    <property type="entry name" value="SHS2_FtsA"/>
</dbReference>
<proteinExistence type="inferred from homology"/>
<dbReference type="RefSeq" id="WP_047134200.1">
    <property type="nucleotide sequence ID" value="NZ_CZVI01000001.1"/>
</dbReference>
<evidence type="ECO:0000256" key="6">
    <source>
        <dbReference type="PIRNR" id="PIRNR003101"/>
    </source>
</evidence>
<comment type="subunit">
    <text evidence="5">Self-interacts. Interacts with FtsZ.</text>
</comment>
<dbReference type="STRING" id="1633631.GCA_001442925_01069"/>
<evidence type="ECO:0000259" key="7">
    <source>
        <dbReference type="SMART" id="SM00842"/>
    </source>
</evidence>
<dbReference type="Gene3D" id="3.30.1490.110">
    <property type="match status" value="1"/>
</dbReference>
<comment type="similarity">
    <text evidence="5 6">Belongs to the FtsA/MreB family.</text>
</comment>
<evidence type="ECO:0000256" key="4">
    <source>
        <dbReference type="ARBA" id="ARBA00023306"/>
    </source>
</evidence>